<accession>A0ABM7ZS98</accession>
<sequence>MEPKTRASRAGNQEIQNRMMNRPRPMPTRPSTRAVMPMPFRGCAGGTGYGRRGTTPAGDDEGGAHGSWSSGGLPEDEEPSEEVGVVMRIPSGNEALGPARVFSIL</sequence>
<proteinExistence type="predicted"/>
<keyword evidence="3" id="KW-1185">Reference proteome</keyword>
<evidence type="ECO:0000256" key="1">
    <source>
        <dbReference type="SAM" id="MobiDB-lite"/>
    </source>
</evidence>
<evidence type="ECO:0000313" key="3">
    <source>
        <dbReference type="Proteomes" id="UP001059597"/>
    </source>
</evidence>
<protein>
    <submittedName>
        <fullName evidence="2">Uncharacterized protein</fullName>
    </submittedName>
</protein>
<feature type="region of interest" description="Disordered" evidence="1">
    <location>
        <begin position="1"/>
        <end position="82"/>
    </location>
</feature>
<reference evidence="2" key="1">
    <citation type="submission" date="2022-06" db="EMBL/GenBank/DDBJ databases">
        <title>Complete genome sequence of Streptomyces nigrescens HEK616.</title>
        <authorList>
            <person name="Asamizu S."/>
            <person name="Onaka H."/>
        </authorList>
    </citation>
    <scope>NUCLEOTIDE SEQUENCE</scope>
    <source>
        <strain evidence="2">HEK616</strain>
    </source>
</reference>
<organism evidence="2 3">
    <name type="scientific">Streptomyces nigrescens</name>
    <dbReference type="NCBI Taxonomy" id="1920"/>
    <lineage>
        <taxon>Bacteria</taxon>
        <taxon>Bacillati</taxon>
        <taxon>Actinomycetota</taxon>
        <taxon>Actinomycetes</taxon>
        <taxon>Kitasatosporales</taxon>
        <taxon>Streptomycetaceae</taxon>
        <taxon>Streptomyces</taxon>
    </lineage>
</organism>
<dbReference type="EMBL" id="AP026073">
    <property type="protein sequence ID" value="BDM69248.1"/>
    <property type="molecule type" value="Genomic_DNA"/>
</dbReference>
<name>A0ABM7ZS98_STRNI</name>
<feature type="compositionally biased region" description="Low complexity" evidence="1">
    <location>
        <begin position="17"/>
        <end position="33"/>
    </location>
</feature>
<evidence type="ECO:0000313" key="2">
    <source>
        <dbReference type="EMBL" id="BDM69248.1"/>
    </source>
</evidence>
<gene>
    <name evidence="2" type="ORF">HEK616_27350</name>
</gene>
<dbReference type="Proteomes" id="UP001059597">
    <property type="component" value="Chromosome"/>
</dbReference>